<keyword evidence="1" id="KW-1133">Transmembrane helix</keyword>
<feature type="transmembrane region" description="Helical" evidence="1">
    <location>
        <begin position="44"/>
        <end position="65"/>
    </location>
</feature>
<evidence type="ECO:0000313" key="3">
    <source>
        <dbReference type="Proteomes" id="UP000199055"/>
    </source>
</evidence>
<dbReference type="EMBL" id="FOET01000005">
    <property type="protein sequence ID" value="SEQ26674.1"/>
    <property type="molecule type" value="Genomic_DNA"/>
</dbReference>
<proteinExistence type="predicted"/>
<dbReference type="AlphaFoldDB" id="A0A1H9ELT7"/>
<reference evidence="2 3" key="1">
    <citation type="submission" date="2016-10" db="EMBL/GenBank/DDBJ databases">
        <authorList>
            <person name="de Groot N.N."/>
        </authorList>
    </citation>
    <scope>NUCLEOTIDE SEQUENCE [LARGE SCALE GENOMIC DNA]</scope>
    <source>
        <strain evidence="2 3">CGMCC 4.3519</strain>
    </source>
</reference>
<keyword evidence="1" id="KW-0812">Transmembrane</keyword>
<keyword evidence="3" id="KW-1185">Reference proteome</keyword>
<gene>
    <name evidence="2" type="ORF">SAMN05216481_105197</name>
</gene>
<name>A0A1H9ELT7_9ACTN</name>
<evidence type="ECO:0000256" key="1">
    <source>
        <dbReference type="SAM" id="Phobius"/>
    </source>
</evidence>
<protein>
    <submittedName>
        <fullName evidence="2">Uncharacterized protein</fullName>
    </submittedName>
</protein>
<dbReference type="RefSeq" id="WP_093658943.1">
    <property type="nucleotide sequence ID" value="NZ_FOET01000005.1"/>
</dbReference>
<organism evidence="2 3">
    <name type="scientific">Streptomyces radiopugnans</name>
    <dbReference type="NCBI Taxonomy" id="403935"/>
    <lineage>
        <taxon>Bacteria</taxon>
        <taxon>Bacillati</taxon>
        <taxon>Actinomycetota</taxon>
        <taxon>Actinomycetes</taxon>
        <taxon>Kitasatosporales</taxon>
        <taxon>Streptomycetaceae</taxon>
        <taxon>Streptomyces</taxon>
    </lineage>
</organism>
<feature type="transmembrane region" description="Helical" evidence="1">
    <location>
        <begin position="71"/>
        <end position="92"/>
    </location>
</feature>
<dbReference type="Proteomes" id="UP000199055">
    <property type="component" value="Unassembled WGS sequence"/>
</dbReference>
<feature type="transmembrane region" description="Helical" evidence="1">
    <location>
        <begin position="6"/>
        <end position="32"/>
    </location>
</feature>
<sequence>MPDAIAWLFTAVAVAVAVCGAVELVTGWIMPWERDRVLRPVPHGIGLLLLGGGLLCLVGAVSFAAPPGGVLPEMLAAGAALFVAGAALRGAASFPDRGGR</sequence>
<evidence type="ECO:0000313" key="2">
    <source>
        <dbReference type="EMBL" id="SEQ26674.1"/>
    </source>
</evidence>
<keyword evidence="1" id="KW-0472">Membrane</keyword>
<accession>A0A1H9ELT7</accession>